<evidence type="ECO:0000256" key="2">
    <source>
        <dbReference type="ARBA" id="ARBA00007524"/>
    </source>
</evidence>
<feature type="transmembrane region" description="Helical" evidence="6">
    <location>
        <begin position="20"/>
        <end position="39"/>
    </location>
</feature>
<feature type="transmembrane region" description="Helical" evidence="6">
    <location>
        <begin position="103"/>
        <end position="125"/>
    </location>
</feature>
<dbReference type="InParanoid" id="Q7SEL1"/>
<dbReference type="HOGENOM" id="CLU_091805_0_0_1"/>
<dbReference type="Gene3D" id="1.20.1260.100">
    <property type="entry name" value="TspO/MBR protein"/>
    <property type="match status" value="1"/>
</dbReference>
<evidence type="ECO:0000256" key="5">
    <source>
        <dbReference type="ARBA" id="ARBA00023136"/>
    </source>
</evidence>
<name>Q7SEL1_NEUCR</name>
<dbReference type="PANTHER" id="PTHR10057">
    <property type="entry name" value="PERIPHERAL-TYPE BENZODIAZEPINE RECEPTOR"/>
    <property type="match status" value="1"/>
</dbReference>
<evidence type="ECO:0000313" key="8">
    <source>
        <dbReference type="Proteomes" id="UP000001805"/>
    </source>
</evidence>
<comment type="similarity">
    <text evidence="2">Belongs to the TspO/BZRP family.</text>
</comment>
<sequence>MTSYIPQLTLPSSIFTSAPASILLPVALGTAVGFGTGFVSDQKRQYHSLRQPPLRPPSSVFGPVWTLLYGTMGYAAHRAYLFGTSSSSSPSLLLSNPSVVPTTYHTATLYTIQLGLNLIWMPLFFGLRRPILATLDCAALVGINAYLAWTWGTQIDAVAGWLMVPYVCWLGFATYLSAGSGYLNEWDFSEERIRKGEEEQQKRKGEKGL</sequence>
<comment type="subcellular location">
    <subcellularLocation>
        <location evidence="1">Membrane</location>
        <topology evidence="1">Multi-pass membrane protein</topology>
    </subcellularLocation>
</comment>
<protein>
    <submittedName>
        <fullName evidence="7">Translocator protein</fullName>
    </submittedName>
</protein>
<feature type="transmembrane region" description="Helical" evidence="6">
    <location>
        <begin position="158"/>
        <end position="178"/>
    </location>
</feature>
<proteinExistence type="inferred from homology"/>
<dbReference type="STRING" id="367110.Q7SEL1"/>
<dbReference type="InterPro" id="IPR004307">
    <property type="entry name" value="TspO_MBR"/>
</dbReference>
<organism evidence="7 8">
    <name type="scientific">Neurospora crassa (strain ATCC 24698 / 74-OR23-1A / CBS 708.71 / DSM 1257 / FGSC 987)</name>
    <dbReference type="NCBI Taxonomy" id="367110"/>
    <lineage>
        <taxon>Eukaryota</taxon>
        <taxon>Fungi</taxon>
        <taxon>Dikarya</taxon>
        <taxon>Ascomycota</taxon>
        <taxon>Pezizomycotina</taxon>
        <taxon>Sordariomycetes</taxon>
        <taxon>Sordariomycetidae</taxon>
        <taxon>Sordariales</taxon>
        <taxon>Sordariaceae</taxon>
        <taxon>Neurospora</taxon>
    </lineage>
</organism>
<evidence type="ECO:0000256" key="4">
    <source>
        <dbReference type="ARBA" id="ARBA00022989"/>
    </source>
</evidence>
<dbReference type="GeneID" id="3880621"/>
<keyword evidence="8" id="KW-1185">Reference proteome</keyword>
<gene>
    <name evidence="7" type="ORF">NCU02801</name>
</gene>
<evidence type="ECO:0000256" key="3">
    <source>
        <dbReference type="ARBA" id="ARBA00022692"/>
    </source>
</evidence>
<feature type="transmembrane region" description="Helical" evidence="6">
    <location>
        <begin position="60"/>
        <end position="83"/>
    </location>
</feature>
<dbReference type="KEGG" id="ncr:NCU02801"/>
<dbReference type="CDD" id="cd15904">
    <property type="entry name" value="TSPO_MBR"/>
    <property type="match status" value="1"/>
</dbReference>
<feature type="transmembrane region" description="Helical" evidence="6">
    <location>
        <begin position="132"/>
        <end position="152"/>
    </location>
</feature>
<dbReference type="GO" id="GO:0033013">
    <property type="term" value="P:tetrapyrrole metabolic process"/>
    <property type="evidence" value="ECO:0007669"/>
    <property type="project" value="UniProtKB-ARBA"/>
</dbReference>
<dbReference type="SMR" id="Q7SEL1"/>
<evidence type="ECO:0000256" key="1">
    <source>
        <dbReference type="ARBA" id="ARBA00004141"/>
    </source>
</evidence>
<evidence type="ECO:0000313" key="7">
    <source>
        <dbReference type="EMBL" id="EAA35221.1"/>
    </source>
</evidence>
<dbReference type="OrthoDB" id="8841220at2759"/>
<dbReference type="FunFam" id="1.20.1260.100:FF:000001">
    <property type="entry name" value="translocator protein 2"/>
    <property type="match status" value="1"/>
</dbReference>
<reference evidence="7 8" key="1">
    <citation type="journal article" date="2003" name="Nature">
        <title>The genome sequence of the filamentous fungus Neurospora crassa.</title>
        <authorList>
            <person name="Galagan J.E."/>
            <person name="Calvo S.E."/>
            <person name="Borkovich K.A."/>
            <person name="Selker E.U."/>
            <person name="Read N.D."/>
            <person name="Jaffe D."/>
            <person name="FitzHugh W."/>
            <person name="Ma L.J."/>
            <person name="Smirnov S."/>
            <person name="Purcell S."/>
            <person name="Rehman B."/>
            <person name="Elkins T."/>
            <person name="Engels R."/>
            <person name="Wang S."/>
            <person name="Nielsen C.B."/>
            <person name="Butler J."/>
            <person name="Endrizzi M."/>
            <person name="Qui D."/>
            <person name="Ianakiev P."/>
            <person name="Bell-Pedersen D."/>
            <person name="Nelson M.A."/>
            <person name="Werner-Washburne M."/>
            <person name="Selitrennikoff C.P."/>
            <person name="Kinsey J.A."/>
            <person name="Braun E.L."/>
            <person name="Zelter A."/>
            <person name="Schulte U."/>
            <person name="Kothe G.O."/>
            <person name="Jedd G."/>
            <person name="Mewes W."/>
            <person name="Staben C."/>
            <person name="Marcotte E."/>
            <person name="Greenberg D."/>
            <person name="Roy A."/>
            <person name="Foley K."/>
            <person name="Naylor J."/>
            <person name="Stange-Thomann N."/>
            <person name="Barrett R."/>
            <person name="Gnerre S."/>
            <person name="Kamal M."/>
            <person name="Kamvysselis M."/>
            <person name="Mauceli E."/>
            <person name="Bielke C."/>
            <person name="Rudd S."/>
            <person name="Frishman D."/>
            <person name="Krystofova S."/>
            <person name="Rasmussen C."/>
            <person name="Metzenberg R.L."/>
            <person name="Perkins D.D."/>
            <person name="Kroken S."/>
            <person name="Cogoni C."/>
            <person name="Macino G."/>
            <person name="Catcheside D."/>
            <person name="Li W."/>
            <person name="Pratt R.J."/>
            <person name="Osmani S.A."/>
            <person name="DeSouza C.P."/>
            <person name="Glass L."/>
            <person name="Orbach M.J."/>
            <person name="Berglund J.A."/>
            <person name="Voelker R."/>
            <person name="Yarden O."/>
            <person name="Plamann M."/>
            <person name="Seiler S."/>
            <person name="Dunlap J."/>
            <person name="Radford A."/>
            <person name="Aramayo R."/>
            <person name="Natvig D.O."/>
            <person name="Alex L.A."/>
            <person name="Mannhaupt G."/>
            <person name="Ebbole D.J."/>
            <person name="Freitag M."/>
            <person name="Paulsen I."/>
            <person name="Sachs M.S."/>
            <person name="Lander E.S."/>
            <person name="Nusbaum C."/>
            <person name="Birren B."/>
        </authorList>
    </citation>
    <scope>NUCLEOTIDE SEQUENCE [LARGE SCALE GENOMIC DNA]</scope>
    <source>
        <strain evidence="8">ATCC 24698 / 74-OR23-1A / CBS 708.71 / DSM 1257 / FGSC 987</strain>
    </source>
</reference>
<dbReference type="EMBL" id="CM002236">
    <property type="protein sequence ID" value="EAA35221.1"/>
    <property type="molecule type" value="Genomic_DNA"/>
</dbReference>
<keyword evidence="3 6" id="KW-0812">Transmembrane</keyword>
<dbReference type="PANTHER" id="PTHR10057:SF0">
    <property type="entry name" value="TRANSLOCATOR PROTEIN"/>
    <property type="match status" value="1"/>
</dbReference>
<keyword evidence="5 6" id="KW-0472">Membrane</keyword>
<dbReference type="Pfam" id="PF03073">
    <property type="entry name" value="TspO_MBR"/>
    <property type="match status" value="1"/>
</dbReference>
<dbReference type="VEuPathDB" id="FungiDB:NCU02801"/>
<dbReference type="PaxDb" id="5141-EFNCRP00000002266"/>
<accession>Q7SEL1</accession>
<dbReference type="AlphaFoldDB" id="Q7SEL1"/>
<dbReference type="RefSeq" id="XP_964457.1">
    <property type="nucleotide sequence ID" value="XM_959364.2"/>
</dbReference>
<dbReference type="OMA" id="WSWLFFG"/>
<evidence type="ECO:0000256" key="6">
    <source>
        <dbReference type="SAM" id="Phobius"/>
    </source>
</evidence>
<dbReference type="Proteomes" id="UP000001805">
    <property type="component" value="Chromosome 1, Linkage Group I"/>
</dbReference>
<dbReference type="InterPro" id="IPR038330">
    <property type="entry name" value="TspO/MBR-related_sf"/>
</dbReference>
<keyword evidence="4 6" id="KW-1133">Transmembrane helix</keyword>
<dbReference type="GO" id="GO:0005741">
    <property type="term" value="C:mitochondrial outer membrane"/>
    <property type="evidence" value="ECO:0000318"/>
    <property type="project" value="GO_Central"/>
</dbReference>